<dbReference type="InterPro" id="IPR017836">
    <property type="entry name" value="Hopanoid_biosynth-assoc_HpnK"/>
</dbReference>
<gene>
    <name evidence="6" type="primary">hpnK</name>
    <name evidence="6" type="ORF">DAMNIGENAA_34660</name>
</gene>
<keyword evidence="3 6" id="KW-0378">Hydrolase</keyword>
<dbReference type="GO" id="GO:0046872">
    <property type="term" value="F:metal ion binding"/>
    <property type="evidence" value="ECO:0007669"/>
    <property type="project" value="UniProtKB-KW"/>
</dbReference>
<sequence length="290" mass="33271">MTGYPRLIVNGDDFGISEETNEAIIRAFREGALTSCSLMVSGKAFEHAVQLARDNDRLSVGIHLVTVMGKSVLPHGEIPHLVDSEGNFPSNPTVCGLKYYFLPVARRELKKELEAQFEKFRSTGLKGTHIDSHLHMHVHPVIFKAAVELGERFGIRKMRVPRDDLRLSLQADPENRWEKIFGALVFRLLTRAMQKKLRAKGFCFAHRVYGHLMSGKINHHYVRSVLEALQSGKTSELYFHPSIHSDGSDLNSEDQRCFEEYKLLVGRQFLEWMEELEITRISYGEMDRWD</sequence>
<comment type="cofactor">
    <cofactor evidence="1">
        <name>Mg(2+)</name>
        <dbReference type="ChEBI" id="CHEBI:18420"/>
    </cofactor>
</comment>
<dbReference type="Pfam" id="PF04794">
    <property type="entry name" value="YdjC"/>
    <property type="match status" value="1"/>
</dbReference>
<proteinExistence type="predicted"/>
<dbReference type="GO" id="GO:0019213">
    <property type="term" value="F:deacetylase activity"/>
    <property type="evidence" value="ECO:0007669"/>
    <property type="project" value="TreeGrafter"/>
</dbReference>
<evidence type="ECO:0000256" key="2">
    <source>
        <dbReference type="ARBA" id="ARBA00022723"/>
    </source>
</evidence>
<dbReference type="RefSeq" id="WP_281796191.1">
    <property type="nucleotide sequence ID" value="NZ_BSDR01000001.1"/>
</dbReference>
<dbReference type="PANTHER" id="PTHR31609:SF1">
    <property type="entry name" value="CARBOHYDRATE DEACETYLASE"/>
    <property type="match status" value="1"/>
</dbReference>
<dbReference type="PANTHER" id="PTHR31609">
    <property type="entry name" value="YDJC DEACETYLASE FAMILY MEMBER"/>
    <property type="match status" value="1"/>
</dbReference>
<evidence type="ECO:0000256" key="5">
    <source>
        <dbReference type="ARBA" id="ARBA00023277"/>
    </source>
</evidence>
<dbReference type="NCBIfam" id="TIGR03473">
    <property type="entry name" value="HpnK"/>
    <property type="match status" value="1"/>
</dbReference>
<keyword evidence="5" id="KW-0119">Carbohydrate metabolism</keyword>
<dbReference type="GO" id="GO:0005975">
    <property type="term" value="P:carbohydrate metabolic process"/>
    <property type="evidence" value="ECO:0007669"/>
    <property type="project" value="InterPro"/>
</dbReference>
<dbReference type="InterPro" id="IPR006879">
    <property type="entry name" value="YdjC-like"/>
</dbReference>
<dbReference type="Gene3D" id="3.20.20.370">
    <property type="entry name" value="Glycoside hydrolase/deacetylase"/>
    <property type="match status" value="1"/>
</dbReference>
<evidence type="ECO:0000256" key="1">
    <source>
        <dbReference type="ARBA" id="ARBA00001946"/>
    </source>
</evidence>
<keyword evidence="2" id="KW-0479">Metal-binding</keyword>
<evidence type="ECO:0000313" key="6">
    <source>
        <dbReference type="EMBL" id="GLI36033.1"/>
    </source>
</evidence>
<organism evidence="6 7">
    <name type="scientific">Desulforhabdus amnigena</name>
    <dbReference type="NCBI Taxonomy" id="40218"/>
    <lineage>
        <taxon>Bacteria</taxon>
        <taxon>Pseudomonadati</taxon>
        <taxon>Thermodesulfobacteriota</taxon>
        <taxon>Syntrophobacteria</taxon>
        <taxon>Syntrophobacterales</taxon>
        <taxon>Syntrophobacteraceae</taxon>
        <taxon>Desulforhabdus</taxon>
    </lineage>
</organism>
<keyword evidence="7" id="KW-1185">Reference proteome</keyword>
<dbReference type="SUPFAM" id="SSF88713">
    <property type="entry name" value="Glycoside hydrolase/deacetylase"/>
    <property type="match status" value="1"/>
</dbReference>
<dbReference type="InterPro" id="IPR011330">
    <property type="entry name" value="Glyco_hydro/deAcase_b/a-brl"/>
</dbReference>
<evidence type="ECO:0000256" key="4">
    <source>
        <dbReference type="ARBA" id="ARBA00022842"/>
    </source>
</evidence>
<name>A0A9W6FWB6_9BACT</name>
<dbReference type="AlphaFoldDB" id="A0A9W6FWB6"/>
<comment type="caution">
    <text evidence="6">The sequence shown here is derived from an EMBL/GenBank/DDBJ whole genome shotgun (WGS) entry which is preliminary data.</text>
</comment>
<dbReference type="GO" id="GO:0016787">
    <property type="term" value="F:hydrolase activity"/>
    <property type="evidence" value="ECO:0007669"/>
    <property type="project" value="UniProtKB-KW"/>
</dbReference>
<evidence type="ECO:0000256" key="3">
    <source>
        <dbReference type="ARBA" id="ARBA00022801"/>
    </source>
</evidence>
<dbReference type="EMBL" id="BSDR01000001">
    <property type="protein sequence ID" value="GLI36033.1"/>
    <property type="molecule type" value="Genomic_DNA"/>
</dbReference>
<keyword evidence="4" id="KW-0460">Magnesium</keyword>
<accession>A0A9W6FWB6</accession>
<protein>
    <submittedName>
        <fullName evidence="6">Hydrolase</fullName>
    </submittedName>
</protein>
<evidence type="ECO:0000313" key="7">
    <source>
        <dbReference type="Proteomes" id="UP001144372"/>
    </source>
</evidence>
<dbReference type="Proteomes" id="UP001144372">
    <property type="component" value="Unassembled WGS sequence"/>
</dbReference>
<reference evidence="6" key="1">
    <citation type="submission" date="2022-12" db="EMBL/GenBank/DDBJ databases">
        <title>Reference genome sequencing for broad-spectrum identification of bacterial and archaeal isolates by mass spectrometry.</title>
        <authorList>
            <person name="Sekiguchi Y."/>
            <person name="Tourlousse D.M."/>
        </authorList>
    </citation>
    <scope>NUCLEOTIDE SEQUENCE</scope>
    <source>
        <strain evidence="6">ASRB1</strain>
    </source>
</reference>